<dbReference type="PANTHER" id="PTHR24305:SF166">
    <property type="entry name" value="CYTOCHROME P450 12A4, MITOCHONDRIAL-RELATED"/>
    <property type="match status" value="1"/>
</dbReference>
<dbReference type="GO" id="GO:0020037">
    <property type="term" value="F:heme binding"/>
    <property type="evidence" value="ECO:0007669"/>
    <property type="project" value="InterPro"/>
</dbReference>
<evidence type="ECO:0000256" key="9">
    <source>
        <dbReference type="ARBA" id="ARBA00023002"/>
    </source>
</evidence>
<evidence type="ECO:0000256" key="7">
    <source>
        <dbReference type="ARBA" id="ARBA00022723"/>
    </source>
</evidence>
<dbReference type="InterPro" id="IPR002401">
    <property type="entry name" value="Cyt_P450_E_grp-I"/>
</dbReference>
<comment type="similarity">
    <text evidence="4 14">Belongs to the cytochrome P450 family.</text>
</comment>
<dbReference type="AlphaFoldDB" id="A0A8H7D5Q9"/>
<keyword evidence="12 15" id="KW-0472">Membrane</keyword>
<evidence type="ECO:0000313" key="16">
    <source>
        <dbReference type="EMBL" id="KAF7359906.1"/>
    </source>
</evidence>
<keyword evidence="10 13" id="KW-0408">Iron</keyword>
<sequence>MSPSSLSIPGILVLLGLWLCTKLFLLSRHGSHGPKLRGPPRSNLILGLSTPPIKDAFYAEWVAQYGPVYEIPAALGRKKLVITDPTALLHVYNAERAVYTKSESSRTFLARVFGRGILWAEGEVHKRQRRALSPAFSNAAIRKLTAVFYDSVHKVKSYWDETMESTSGDVIIDVEGWMNGIALDSVGIAGFSHDFRSLAGEESPVTRAFAALQRNERTSFSELMFGLSFVFPIFLRVPTQVMRLFWDMRHSLDVIAENLLENTRREKEGMLPEGRTDKSLMGVLLKAEQEDADLQLRMTQEEVAAQVRMQSVFITRLTFCPADRSLVGWCVTLLSSSIIRLESKSPQDMRQHQWALMELAWHPETQDKLRKELDQFRVDPTWDQLVYELPFLNATVLEVLRLHPAVPETERVAAHDDIIPLGTPITTLSGETITSLTVAAGTAIILPIRCVNRSDEFWGADAKAFRPERWFEEVTDRAKELQGYHHLLTFHDGPRICLGRAFALAEIKAVISVLIRHYVFEFPDGRETKIEEQEMLVSRPKVVGQDGTKIPLRVRRVE</sequence>
<proteinExistence type="inferred from homology"/>
<comment type="caution">
    <text evidence="16">The sequence shown here is derived from an EMBL/GenBank/DDBJ whole genome shotgun (WGS) entry which is preliminary data.</text>
</comment>
<dbReference type="Gene3D" id="1.10.630.10">
    <property type="entry name" value="Cytochrome P450"/>
    <property type="match status" value="1"/>
</dbReference>
<evidence type="ECO:0000256" key="6">
    <source>
        <dbReference type="ARBA" id="ARBA00022692"/>
    </source>
</evidence>
<evidence type="ECO:0000256" key="8">
    <source>
        <dbReference type="ARBA" id="ARBA00022989"/>
    </source>
</evidence>
<evidence type="ECO:0000256" key="3">
    <source>
        <dbReference type="ARBA" id="ARBA00004721"/>
    </source>
</evidence>
<keyword evidence="7 13" id="KW-0479">Metal-binding</keyword>
<keyword evidence="6 15" id="KW-0812">Transmembrane</keyword>
<evidence type="ECO:0000256" key="14">
    <source>
        <dbReference type="RuleBase" id="RU000461"/>
    </source>
</evidence>
<dbReference type="PROSITE" id="PS00086">
    <property type="entry name" value="CYTOCHROME_P450"/>
    <property type="match status" value="1"/>
</dbReference>
<keyword evidence="11 14" id="KW-0503">Monooxygenase</keyword>
<comment type="cofactor">
    <cofactor evidence="1 13">
        <name>heme</name>
        <dbReference type="ChEBI" id="CHEBI:30413"/>
    </cofactor>
</comment>
<reference evidence="16" key="1">
    <citation type="submission" date="2020-05" db="EMBL/GenBank/DDBJ databases">
        <title>Mycena genomes resolve the evolution of fungal bioluminescence.</title>
        <authorList>
            <person name="Tsai I.J."/>
        </authorList>
    </citation>
    <scope>NUCLEOTIDE SEQUENCE</scope>
    <source>
        <strain evidence="16">CCC161011</strain>
    </source>
</reference>
<evidence type="ECO:0000256" key="1">
    <source>
        <dbReference type="ARBA" id="ARBA00001971"/>
    </source>
</evidence>
<dbReference type="SUPFAM" id="SSF48264">
    <property type="entry name" value="Cytochrome P450"/>
    <property type="match status" value="2"/>
</dbReference>
<keyword evidence="8 15" id="KW-1133">Transmembrane helix</keyword>
<dbReference type="InterPro" id="IPR036396">
    <property type="entry name" value="Cyt_P450_sf"/>
</dbReference>
<dbReference type="GO" id="GO:0016705">
    <property type="term" value="F:oxidoreductase activity, acting on paired donors, with incorporation or reduction of molecular oxygen"/>
    <property type="evidence" value="ECO:0007669"/>
    <property type="project" value="InterPro"/>
</dbReference>
<dbReference type="PRINTS" id="PR00463">
    <property type="entry name" value="EP450I"/>
</dbReference>
<keyword evidence="17" id="KW-1185">Reference proteome</keyword>
<comment type="subcellular location">
    <subcellularLocation>
        <location evidence="2">Membrane</location>
    </subcellularLocation>
</comment>
<evidence type="ECO:0000256" key="2">
    <source>
        <dbReference type="ARBA" id="ARBA00004370"/>
    </source>
</evidence>
<dbReference type="PRINTS" id="PR00385">
    <property type="entry name" value="P450"/>
</dbReference>
<organism evidence="16 17">
    <name type="scientific">Mycena venus</name>
    <dbReference type="NCBI Taxonomy" id="2733690"/>
    <lineage>
        <taxon>Eukaryota</taxon>
        <taxon>Fungi</taxon>
        <taxon>Dikarya</taxon>
        <taxon>Basidiomycota</taxon>
        <taxon>Agaricomycotina</taxon>
        <taxon>Agaricomycetes</taxon>
        <taxon>Agaricomycetidae</taxon>
        <taxon>Agaricales</taxon>
        <taxon>Marasmiineae</taxon>
        <taxon>Mycenaceae</taxon>
        <taxon>Mycena</taxon>
    </lineage>
</organism>
<evidence type="ECO:0000256" key="5">
    <source>
        <dbReference type="ARBA" id="ARBA00022617"/>
    </source>
</evidence>
<keyword evidence="9 14" id="KW-0560">Oxidoreductase</keyword>
<evidence type="ECO:0000256" key="15">
    <source>
        <dbReference type="SAM" id="Phobius"/>
    </source>
</evidence>
<evidence type="ECO:0000256" key="4">
    <source>
        <dbReference type="ARBA" id="ARBA00010617"/>
    </source>
</evidence>
<feature type="binding site" description="axial binding residue" evidence="13">
    <location>
        <position position="497"/>
    </location>
    <ligand>
        <name>heme</name>
        <dbReference type="ChEBI" id="CHEBI:30413"/>
    </ligand>
    <ligandPart>
        <name>Fe</name>
        <dbReference type="ChEBI" id="CHEBI:18248"/>
    </ligandPart>
</feature>
<evidence type="ECO:0000313" key="17">
    <source>
        <dbReference type="Proteomes" id="UP000620124"/>
    </source>
</evidence>
<evidence type="ECO:0000256" key="11">
    <source>
        <dbReference type="ARBA" id="ARBA00023033"/>
    </source>
</evidence>
<dbReference type="Proteomes" id="UP000620124">
    <property type="component" value="Unassembled WGS sequence"/>
</dbReference>
<evidence type="ECO:0000256" key="12">
    <source>
        <dbReference type="ARBA" id="ARBA00023136"/>
    </source>
</evidence>
<dbReference type="GO" id="GO:0004497">
    <property type="term" value="F:monooxygenase activity"/>
    <property type="evidence" value="ECO:0007669"/>
    <property type="project" value="UniProtKB-KW"/>
</dbReference>
<dbReference type="PANTHER" id="PTHR24305">
    <property type="entry name" value="CYTOCHROME P450"/>
    <property type="match status" value="1"/>
</dbReference>
<feature type="transmembrane region" description="Helical" evidence="15">
    <location>
        <begin position="6"/>
        <end position="25"/>
    </location>
</feature>
<dbReference type="InterPro" id="IPR001128">
    <property type="entry name" value="Cyt_P450"/>
</dbReference>
<dbReference type="EMBL" id="JACAZI010000005">
    <property type="protein sequence ID" value="KAF7359906.1"/>
    <property type="molecule type" value="Genomic_DNA"/>
</dbReference>
<protein>
    <submittedName>
        <fullName evidence="16">Cytochrome P450 4F12</fullName>
    </submittedName>
</protein>
<dbReference type="GO" id="GO:0005506">
    <property type="term" value="F:iron ion binding"/>
    <property type="evidence" value="ECO:0007669"/>
    <property type="project" value="InterPro"/>
</dbReference>
<accession>A0A8H7D5Q9</accession>
<dbReference type="InterPro" id="IPR017972">
    <property type="entry name" value="Cyt_P450_CS"/>
</dbReference>
<dbReference type="GO" id="GO:0016020">
    <property type="term" value="C:membrane"/>
    <property type="evidence" value="ECO:0007669"/>
    <property type="project" value="UniProtKB-SubCell"/>
</dbReference>
<comment type="pathway">
    <text evidence="3">Secondary metabolite biosynthesis; terpenoid biosynthesis.</text>
</comment>
<dbReference type="Pfam" id="PF00067">
    <property type="entry name" value="p450"/>
    <property type="match status" value="2"/>
</dbReference>
<name>A0A8H7D5Q9_9AGAR</name>
<dbReference type="InterPro" id="IPR050121">
    <property type="entry name" value="Cytochrome_P450_monoxygenase"/>
</dbReference>
<dbReference type="OrthoDB" id="1470350at2759"/>
<keyword evidence="5 13" id="KW-0349">Heme</keyword>
<evidence type="ECO:0000256" key="13">
    <source>
        <dbReference type="PIRSR" id="PIRSR602401-1"/>
    </source>
</evidence>
<evidence type="ECO:0000256" key="10">
    <source>
        <dbReference type="ARBA" id="ARBA00023004"/>
    </source>
</evidence>
<gene>
    <name evidence="16" type="ORF">MVEN_00716400</name>
</gene>